<name>A0A0A9WG37_LYGHE</name>
<dbReference type="InterPro" id="IPR036174">
    <property type="entry name" value="Znf_Sec23_Sec24_sf"/>
</dbReference>
<proteinExistence type="inferred from homology"/>
<keyword evidence="1 9" id="KW-0813">Transport</keyword>
<keyword evidence="9" id="KW-0963">Cytoplasm</keyword>
<dbReference type="Pfam" id="PF04810">
    <property type="entry name" value="zf-Sec23_Sec24"/>
    <property type="match status" value="1"/>
</dbReference>
<keyword evidence="2 9" id="KW-0479">Metal-binding</keyword>
<evidence type="ECO:0000256" key="3">
    <source>
        <dbReference type="ARBA" id="ARBA00022824"/>
    </source>
</evidence>
<dbReference type="InterPro" id="IPR037364">
    <property type="entry name" value="Sec23"/>
</dbReference>
<evidence type="ECO:0000313" key="11">
    <source>
        <dbReference type="EMBL" id="JAG06739.1"/>
    </source>
</evidence>
<reference evidence="11" key="2">
    <citation type="submission" date="2014-07" db="EMBL/GenBank/DDBJ databases">
        <authorList>
            <person name="Hull J."/>
        </authorList>
    </citation>
    <scope>NUCLEOTIDE SEQUENCE</scope>
</reference>
<evidence type="ECO:0000256" key="7">
    <source>
        <dbReference type="ARBA" id="ARBA00023136"/>
    </source>
</evidence>
<keyword evidence="3 9" id="KW-0256">Endoplasmic reticulum</keyword>
<keyword evidence="7 9" id="KW-0472">Membrane</keyword>
<dbReference type="FunFam" id="2.30.30.380:FF:000001">
    <property type="entry name" value="Protein transport protein SEC23"/>
    <property type="match status" value="1"/>
</dbReference>
<organism evidence="11">
    <name type="scientific">Lygus hesperus</name>
    <name type="common">Western plant bug</name>
    <dbReference type="NCBI Taxonomy" id="30085"/>
    <lineage>
        <taxon>Eukaryota</taxon>
        <taxon>Metazoa</taxon>
        <taxon>Ecdysozoa</taxon>
        <taxon>Arthropoda</taxon>
        <taxon>Hexapoda</taxon>
        <taxon>Insecta</taxon>
        <taxon>Pterygota</taxon>
        <taxon>Neoptera</taxon>
        <taxon>Paraneoptera</taxon>
        <taxon>Hemiptera</taxon>
        <taxon>Heteroptera</taxon>
        <taxon>Panheteroptera</taxon>
        <taxon>Cimicomorpha</taxon>
        <taxon>Miridae</taxon>
        <taxon>Mirini</taxon>
        <taxon>Lygus</taxon>
    </lineage>
</organism>
<dbReference type="AlphaFoldDB" id="A0A0A9WG37"/>
<protein>
    <recommendedName>
        <fullName evidence="9">Protein transport protein SEC23</fullName>
    </recommendedName>
</protein>
<sequence>MHTHACVIQSVESSAYVTNPKHHSHQQMQFVESENRDGIRFSWNCVQTSNVEGKRLGVPSGFLYTPLKPIVGLGLVRYKPVLCLSPNCGAILNPYCRIDFRAKIWVCPFCEERSRFPPNYAEISRTNRPAEILPQYTTLEYV</sequence>
<keyword evidence="6 9" id="KW-0653">Protein transport</keyword>
<keyword evidence="8 9" id="KW-0968">Cytoplasmic vesicle</keyword>
<evidence type="ECO:0000256" key="2">
    <source>
        <dbReference type="ARBA" id="ARBA00022723"/>
    </source>
</evidence>
<dbReference type="SUPFAM" id="SSF81995">
    <property type="entry name" value="beta-sandwich domain of Sec23/24"/>
    <property type="match status" value="1"/>
</dbReference>
<dbReference type="GO" id="GO:0030127">
    <property type="term" value="C:COPII vesicle coat"/>
    <property type="evidence" value="ECO:0007669"/>
    <property type="project" value="InterPro"/>
</dbReference>
<evidence type="ECO:0000256" key="5">
    <source>
        <dbReference type="ARBA" id="ARBA00022892"/>
    </source>
</evidence>
<evidence type="ECO:0000256" key="8">
    <source>
        <dbReference type="ARBA" id="ARBA00023329"/>
    </source>
</evidence>
<dbReference type="GO" id="GO:0070971">
    <property type="term" value="C:endoplasmic reticulum exit site"/>
    <property type="evidence" value="ECO:0007669"/>
    <property type="project" value="TreeGrafter"/>
</dbReference>
<dbReference type="GO" id="GO:0090110">
    <property type="term" value="P:COPII-coated vesicle cargo loading"/>
    <property type="evidence" value="ECO:0007669"/>
    <property type="project" value="TreeGrafter"/>
</dbReference>
<dbReference type="GO" id="GO:0005789">
    <property type="term" value="C:endoplasmic reticulum membrane"/>
    <property type="evidence" value="ECO:0007669"/>
    <property type="project" value="UniProtKB-SubCell"/>
</dbReference>
<evidence type="ECO:0000256" key="4">
    <source>
        <dbReference type="ARBA" id="ARBA00022833"/>
    </source>
</evidence>
<dbReference type="GO" id="GO:0008270">
    <property type="term" value="F:zinc ion binding"/>
    <property type="evidence" value="ECO:0007669"/>
    <property type="project" value="InterPro"/>
</dbReference>
<accession>A0A0A9WG37</accession>
<evidence type="ECO:0000256" key="9">
    <source>
        <dbReference type="RuleBase" id="RU365030"/>
    </source>
</evidence>
<dbReference type="SUPFAM" id="SSF82919">
    <property type="entry name" value="Zn-finger domain of Sec23/24"/>
    <property type="match status" value="1"/>
</dbReference>
<evidence type="ECO:0000259" key="10">
    <source>
        <dbReference type="Pfam" id="PF04810"/>
    </source>
</evidence>
<dbReference type="EMBL" id="GBHO01036865">
    <property type="protein sequence ID" value="JAG06739.1"/>
    <property type="molecule type" value="Transcribed_RNA"/>
</dbReference>
<dbReference type="GO" id="GO:0005096">
    <property type="term" value="F:GTPase activator activity"/>
    <property type="evidence" value="ECO:0007669"/>
    <property type="project" value="TreeGrafter"/>
</dbReference>
<dbReference type="GO" id="GO:0006886">
    <property type="term" value="P:intracellular protein transport"/>
    <property type="evidence" value="ECO:0007669"/>
    <property type="project" value="InterPro"/>
</dbReference>
<reference evidence="11" key="1">
    <citation type="journal article" date="2014" name="PLoS ONE">
        <title>Transcriptome-Based Identification of ABC Transporters in the Western Tarnished Plant Bug Lygus hesperus.</title>
        <authorList>
            <person name="Hull J.J."/>
            <person name="Chaney K."/>
            <person name="Geib S.M."/>
            <person name="Fabrick J.A."/>
            <person name="Brent C.S."/>
            <person name="Walsh D."/>
            <person name="Lavine L.C."/>
        </authorList>
    </citation>
    <scope>NUCLEOTIDE SEQUENCE</scope>
</reference>
<feature type="domain" description="Zinc finger Sec23/Sec24-type" evidence="10">
    <location>
        <begin position="80"/>
        <end position="120"/>
    </location>
</feature>
<keyword evidence="4 9" id="KW-0862">Zinc</keyword>
<evidence type="ECO:0000256" key="6">
    <source>
        <dbReference type="ARBA" id="ARBA00022927"/>
    </source>
</evidence>
<dbReference type="PANTHER" id="PTHR11141:SF0">
    <property type="entry name" value="PROTEIN TRANSPORT PROTEIN SEC23"/>
    <property type="match status" value="1"/>
</dbReference>
<dbReference type="PANTHER" id="PTHR11141">
    <property type="entry name" value="PROTEIN TRANSPORT PROTEIN SEC23"/>
    <property type="match status" value="1"/>
</dbReference>
<dbReference type="Gene3D" id="2.30.30.380">
    <property type="entry name" value="Zn-finger domain of Sec23/24"/>
    <property type="match status" value="1"/>
</dbReference>
<dbReference type="InterPro" id="IPR006895">
    <property type="entry name" value="Znf_Sec23_Sec24"/>
</dbReference>
<gene>
    <name evidence="11" type="primary">sec23a</name>
    <name evidence="11" type="ORF">CM83_13094</name>
</gene>
<comment type="similarity">
    <text evidence="9">Belongs to the SEC23/SEC24 family. SEC23 subfamily.</text>
</comment>
<evidence type="ECO:0000256" key="1">
    <source>
        <dbReference type="ARBA" id="ARBA00022448"/>
    </source>
</evidence>
<comment type="function">
    <text evidence="9">Component of the coat protein complex II (COPII) which promotes the formation of transport vesicles from the endoplasmic reticulum (ER). The coat has two main functions, the physical deformation of the endoplasmic reticulum membrane into vesicles and the selection of cargo molecules.</text>
</comment>
<keyword evidence="5 9" id="KW-0931">ER-Golgi transport</keyword>
<comment type="subcellular location">
    <subcellularLocation>
        <location evidence="9">Cytoplasmic vesicle</location>
        <location evidence="9">COPII-coated vesicle membrane</location>
        <topology evidence="9">Peripheral membrane protein</topology>
        <orientation evidence="9">Cytoplasmic side</orientation>
    </subcellularLocation>
    <subcellularLocation>
        <location evidence="9">Endoplasmic reticulum membrane</location>
        <topology evidence="9">Peripheral membrane protein</topology>
        <orientation evidence="9">Cytoplasmic side</orientation>
    </subcellularLocation>
</comment>